<dbReference type="PROSITE" id="PS50071">
    <property type="entry name" value="HOMEOBOX_2"/>
    <property type="match status" value="1"/>
</dbReference>
<feature type="DNA-binding region" description="Homeobox" evidence="6">
    <location>
        <begin position="246"/>
        <end position="305"/>
    </location>
</feature>
<protein>
    <recommendedName>
        <fullName evidence="9">Homeobox domain-containing protein</fullName>
    </recommendedName>
</protein>
<keyword evidence="5 6" id="KW-0539">Nucleus</keyword>
<evidence type="ECO:0000256" key="3">
    <source>
        <dbReference type="ARBA" id="ARBA00023125"/>
    </source>
</evidence>
<feature type="compositionally biased region" description="Polar residues" evidence="8">
    <location>
        <begin position="324"/>
        <end position="335"/>
    </location>
</feature>
<dbReference type="GeneID" id="28817591"/>
<dbReference type="Proteomes" id="UP000070700">
    <property type="component" value="Unassembled WGS sequence"/>
</dbReference>
<keyword evidence="11" id="KW-1185">Reference proteome</keyword>
<dbReference type="Gene3D" id="1.10.10.60">
    <property type="entry name" value="Homeodomain-like"/>
    <property type="match status" value="1"/>
</dbReference>
<evidence type="ECO:0000256" key="8">
    <source>
        <dbReference type="SAM" id="MobiDB-lite"/>
    </source>
</evidence>
<gene>
    <name evidence="10" type="ORF">LY89DRAFT_487874</name>
</gene>
<evidence type="ECO:0000259" key="9">
    <source>
        <dbReference type="PROSITE" id="PS50071"/>
    </source>
</evidence>
<feature type="region of interest" description="Disordered" evidence="8">
    <location>
        <begin position="68"/>
        <end position="87"/>
    </location>
</feature>
<organism evidence="10 11">
    <name type="scientific">Mollisia scopiformis</name>
    <name type="common">Conifer needle endophyte fungus</name>
    <name type="synonym">Phialocephala scopiformis</name>
    <dbReference type="NCBI Taxonomy" id="149040"/>
    <lineage>
        <taxon>Eukaryota</taxon>
        <taxon>Fungi</taxon>
        <taxon>Dikarya</taxon>
        <taxon>Ascomycota</taxon>
        <taxon>Pezizomycotina</taxon>
        <taxon>Leotiomycetes</taxon>
        <taxon>Helotiales</taxon>
        <taxon>Mollisiaceae</taxon>
        <taxon>Mollisia</taxon>
    </lineage>
</organism>
<dbReference type="InterPro" id="IPR001356">
    <property type="entry name" value="HD"/>
</dbReference>
<sequence length="381" mass="42998">MSRRRDQSILPMPPVITTRPRNLHRHAFTDITPPRKLTEAECKEKLTSYTAYSIRKAPSPLFEHLWSRSDSSNNEKSTSSFSSSAVSKATQGDEIFQDVRRFVVLKKGSYTVALPITTYASKGHRHGDINMKEHCIIYNNRKPEETPAPTTDKIQGSHSKSMNWAPFERSSSHNQHSSAFAAAGAWMEDSYYSFGLRPSPSSSSSNGAKRKHHFPSYHNHDPVNFDDQDVLETLQNGWETFLGSGTAGDRPRLGREEVEILEASFKKNPKPTIQTKRRFSEDMGIELSRINNWFQNRRAKRKQEKKFEALAASEGPSLHELHSPPNTISTESQAGSTSIFKPLTSLSPTFELVQIDDTQSIDEVTIIQSHPLDFIASQNLH</sequence>
<dbReference type="PROSITE" id="PS00027">
    <property type="entry name" value="HOMEOBOX_1"/>
    <property type="match status" value="1"/>
</dbReference>
<dbReference type="InterPro" id="IPR046497">
    <property type="entry name" value="DUF6590"/>
</dbReference>
<keyword evidence="4 6" id="KW-0371">Homeobox</keyword>
<dbReference type="GO" id="GO:0003677">
    <property type="term" value="F:DNA binding"/>
    <property type="evidence" value="ECO:0007669"/>
    <property type="project" value="UniProtKB-UniRule"/>
</dbReference>
<evidence type="ECO:0000256" key="1">
    <source>
        <dbReference type="ARBA" id="ARBA00004123"/>
    </source>
</evidence>
<dbReference type="PANTHER" id="PTHR24341:SF6">
    <property type="entry name" value="HOMEOBOX PROTEIN INVECTED"/>
    <property type="match status" value="1"/>
</dbReference>
<evidence type="ECO:0000256" key="5">
    <source>
        <dbReference type="ARBA" id="ARBA00023242"/>
    </source>
</evidence>
<dbReference type="InParanoid" id="A0A194XGK5"/>
<dbReference type="GO" id="GO:0000981">
    <property type="term" value="F:DNA-binding transcription factor activity, RNA polymerase II-specific"/>
    <property type="evidence" value="ECO:0007669"/>
    <property type="project" value="InterPro"/>
</dbReference>
<feature type="region of interest" description="Disordered" evidence="8">
    <location>
        <begin position="314"/>
        <end position="335"/>
    </location>
</feature>
<dbReference type="GO" id="GO:0016586">
    <property type="term" value="C:RSC-type complex"/>
    <property type="evidence" value="ECO:0007669"/>
    <property type="project" value="TreeGrafter"/>
</dbReference>
<evidence type="ECO:0000313" key="11">
    <source>
        <dbReference type="Proteomes" id="UP000070700"/>
    </source>
</evidence>
<comment type="subcellular location">
    <subcellularLocation>
        <location evidence="1 6 7">Nucleus</location>
    </subcellularLocation>
</comment>
<evidence type="ECO:0000256" key="6">
    <source>
        <dbReference type="PROSITE-ProRule" id="PRU00108"/>
    </source>
</evidence>
<evidence type="ECO:0000313" key="10">
    <source>
        <dbReference type="EMBL" id="KUJ19271.1"/>
    </source>
</evidence>
<evidence type="ECO:0000256" key="4">
    <source>
        <dbReference type="ARBA" id="ARBA00023155"/>
    </source>
</evidence>
<dbReference type="SMART" id="SM00389">
    <property type="entry name" value="HOX"/>
    <property type="match status" value="1"/>
</dbReference>
<dbReference type="PANTHER" id="PTHR24341">
    <property type="entry name" value="HOMEOBOX PROTEIN ENGRAILED"/>
    <property type="match status" value="1"/>
</dbReference>
<dbReference type="OrthoDB" id="6159439at2759"/>
<evidence type="ECO:0000256" key="7">
    <source>
        <dbReference type="RuleBase" id="RU000682"/>
    </source>
</evidence>
<dbReference type="RefSeq" id="XP_018073626.1">
    <property type="nucleotide sequence ID" value="XM_018207865.1"/>
</dbReference>
<reference evidence="10 11" key="1">
    <citation type="submission" date="2015-10" db="EMBL/GenBank/DDBJ databases">
        <title>Full genome of DAOMC 229536 Phialocephala scopiformis, a fungal endophyte of spruce producing the potent anti-insectan compound rugulosin.</title>
        <authorList>
            <consortium name="DOE Joint Genome Institute"/>
            <person name="Walker A.K."/>
            <person name="Frasz S.L."/>
            <person name="Seifert K.A."/>
            <person name="Miller J.D."/>
            <person name="Mondo S.J."/>
            <person name="Labutti K."/>
            <person name="Lipzen A."/>
            <person name="Dockter R."/>
            <person name="Kennedy M."/>
            <person name="Grigoriev I.V."/>
            <person name="Spatafora J.W."/>
        </authorList>
    </citation>
    <scope>NUCLEOTIDE SEQUENCE [LARGE SCALE GENOMIC DNA]</scope>
    <source>
        <strain evidence="10 11">CBS 120377</strain>
    </source>
</reference>
<dbReference type="Pfam" id="PF00046">
    <property type="entry name" value="Homeodomain"/>
    <property type="match status" value="1"/>
</dbReference>
<feature type="region of interest" description="Disordered" evidence="8">
    <location>
        <begin position="197"/>
        <end position="221"/>
    </location>
</feature>
<name>A0A194XGK5_MOLSC</name>
<dbReference type="InterPro" id="IPR050720">
    <property type="entry name" value="Engrailed_Homeobox_TFs"/>
</dbReference>
<accession>A0A194XGK5</accession>
<dbReference type="CDD" id="cd00086">
    <property type="entry name" value="homeodomain"/>
    <property type="match status" value="1"/>
</dbReference>
<comment type="similarity">
    <text evidence="2">Belongs to the engrailed homeobox family.</text>
</comment>
<dbReference type="Pfam" id="PF20233">
    <property type="entry name" value="DUF6590"/>
    <property type="match status" value="1"/>
</dbReference>
<dbReference type="InterPro" id="IPR017970">
    <property type="entry name" value="Homeobox_CS"/>
</dbReference>
<evidence type="ECO:0000256" key="2">
    <source>
        <dbReference type="ARBA" id="ARBA00010896"/>
    </source>
</evidence>
<keyword evidence="3 6" id="KW-0238">DNA-binding</keyword>
<dbReference type="KEGG" id="psco:LY89DRAFT_487874"/>
<dbReference type="SUPFAM" id="SSF46689">
    <property type="entry name" value="Homeodomain-like"/>
    <property type="match status" value="1"/>
</dbReference>
<dbReference type="EMBL" id="KQ947411">
    <property type="protein sequence ID" value="KUJ19271.1"/>
    <property type="molecule type" value="Genomic_DNA"/>
</dbReference>
<dbReference type="InterPro" id="IPR009057">
    <property type="entry name" value="Homeodomain-like_sf"/>
</dbReference>
<dbReference type="AlphaFoldDB" id="A0A194XGK5"/>
<feature type="domain" description="Homeobox" evidence="9">
    <location>
        <begin position="244"/>
        <end position="304"/>
    </location>
</feature>
<proteinExistence type="inferred from homology"/>